<name>A0A3S3PSJ6_9MAGN</name>
<dbReference type="Proteomes" id="UP000283530">
    <property type="component" value="Unassembled WGS sequence"/>
</dbReference>
<keyword evidence="5" id="KW-1185">Reference proteome</keyword>
<dbReference type="EMBL" id="QPKB01000012">
    <property type="protein sequence ID" value="RWR96848.1"/>
    <property type="molecule type" value="Genomic_DNA"/>
</dbReference>
<dbReference type="FunFam" id="1.25.70.10:FF:000019">
    <property type="entry name" value="mTERF family protein"/>
    <property type="match status" value="1"/>
</dbReference>
<keyword evidence="2" id="KW-0804">Transcription</keyword>
<protein>
    <submittedName>
        <fullName evidence="4">Mitochodrial transcription termination factor-related</fullName>
    </submittedName>
</protein>
<evidence type="ECO:0000313" key="4">
    <source>
        <dbReference type="EMBL" id="RWR96848.1"/>
    </source>
</evidence>
<dbReference type="AlphaFoldDB" id="A0A3S3PSJ6"/>
<dbReference type="InterPro" id="IPR003690">
    <property type="entry name" value="MTERF"/>
</dbReference>
<dbReference type="Pfam" id="PF02536">
    <property type="entry name" value="mTERF"/>
    <property type="match status" value="3"/>
</dbReference>
<comment type="caution">
    <text evidence="4">The sequence shown here is derived from an EMBL/GenBank/DDBJ whole genome shotgun (WGS) entry which is preliminary data.</text>
</comment>
<dbReference type="InterPro" id="IPR038538">
    <property type="entry name" value="MTERF_sf"/>
</dbReference>
<dbReference type="PANTHER" id="PTHR13068">
    <property type="entry name" value="CGI-12 PROTEIN-RELATED"/>
    <property type="match status" value="1"/>
</dbReference>
<evidence type="ECO:0000256" key="3">
    <source>
        <dbReference type="ARBA" id="ARBA00022946"/>
    </source>
</evidence>
<evidence type="ECO:0000256" key="2">
    <source>
        <dbReference type="ARBA" id="ARBA00022472"/>
    </source>
</evidence>
<dbReference type="PANTHER" id="PTHR13068:SF103">
    <property type="entry name" value="MITOCHONDRIAL TRANSCRIPTION TERMINATION FACTOR FAMILY PROTEIN"/>
    <property type="match status" value="1"/>
</dbReference>
<keyword evidence="2" id="KW-0805">Transcription regulation</keyword>
<dbReference type="GO" id="GO:0006353">
    <property type="term" value="P:DNA-templated transcription termination"/>
    <property type="evidence" value="ECO:0007669"/>
    <property type="project" value="UniProtKB-KW"/>
</dbReference>
<dbReference type="GO" id="GO:0003676">
    <property type="term" value="F:nucleic acid binding"/>
    <property type="evidence" value="ECO:0007669"/>
    <property type="project" value="InterPro"/>
</dbReference>
<evidence type="ECO:0000313" key="5">
    <source>
        <dbReference type="Proteomes" id="UP000283530"/>
    </source>
</evidence>
<gene>
    <name evidence="4" type="ORF">CKAN_02625200</name>
</gene>
<sequence>MKFKRYPEIWKQGNKWKISDTLPTYRYYSQICNMISQIYRPWFPPVIVSEDSLRFWKTPSFSLPTNQVYWRTRLTHVAKVSVADKNDCPIATRFSHIARTEAKDALFDYLYSTRGFHFLDAEHMSNNSPAFLQDLLSKIGNERDVRRSLSRYLRYHPINEFVPFFESLGLKPYEISSLLPRNLMFLSDDDMLLENFHVLCNFGVPYSKIGKMYKEAIEIFSYDHGVLSSKLHAYEALGLSKPMVIKLVTCCPMLLIGGVNGALIRVLEELKCLGIESNWISDRLSDKITYDWNKILETLGFITEMGCSKNDFLRLLEELPEFLSDDPGRKIYVLVPLLLKLGLKVNEILALLLKYPRVLAGDLSKNLWQAIHFMSELGMETQDIAKIVQTHPQALGSCSSLKKPKTVLSEVKVGRKRLCDMIKEDPLYLSSFASQSNIKLLRVVGDEKGMYLPEKTTFLLKLGFVENSDEIKKAMKQFRGRGDRLQERFDCLVDAGLDCHDVSNMIKMAPSVLNQSIEVIEMKIDYLVNCFGYPLEAVIPFPSYLCYGIKRIKLRFSMCKWLGDRGVLRPMLPLASILACSEARFVKHQVSLHPEGPIVWERLKNSSSLR</sequence>
<organism evidence="4 5">
    <name type="scientific">Cinnamomum micranthum f. kanehirae</name>
    <dbReference type="NCBI Taxonomy" id="337451"/>
    <lineage>
        <taxon>Eukaryota</taxon>
        <taxon>Viridiplantae</taxon>
        <taxon>Streptophyta</taxon>
        <taxon>Embryophyta</taxon>
        <taxon>Tracheophyta</taxon>
        <taxon>Spermatophyta</taxon>
        <taxon>Magnoliopsida</taxon>
        <taxon>Magnoliidae</taxon>
        <taxon>Laurales</taxon>
        <taxon>Lauraceae</taxon>
        <taxon>Cinnamomum</taxon>
    </lineage>
</organism>
<comment type="similarity">
    <text evidence="1">Belongs to the mTERF family.</text>
</comment>
<dbReference type="OrthoDB" id="764594at2759"/>
<dbReference type="Gene3D" id="1.25.70.10">
    <property type="entry name" value="Transcription termination factor 3, mitochondrial"/>
    <property type="match status" value="2"/>
</dbReference>
<keyword evidence="3" id="KW-0809">Transit peptide</keyword>
<keyword evidence="2" id="KW-0806">Transcription termination</keyword>
<evidence type="ECO:0000256" key="1">
    <source>
        <dbReference type="ARBA" id="ARBA00007692"/>
    </source>
</evidence>
<dbReference type="SMART" id="SM00733">
    <property type="entry name" value="Mterf"/>
    <property type="match status" value="7"/>
</dbReference>
<accession>A0A3S3PSJ6</accession>
<proteinExistence type="inferred from homology"/>
<reference evidence="4 5" key="1">
    <citation type="journal article" date="2019" name="Nat. Plants">
        <title>Stout camphor tree genome fills gaps in understanding of flowering plant genome evolution.</title>
        <authorList>
            <person name="Chaw S.M."/>
            <person name="Liu Y.C."/>
            <person name="Wu Y.W."/>
            <person name="Wang H.Y."/>
            <person name="Lin C.I."/>
            <person name="Wu C.S."/>
            <person name="Ke H.M."/>
            <person name="Chang L.Y."/>
            <person name="Hsu C.Y."/>
            <person name="Yang H.T."/>
            <person name="Sudianto E."/>
            <person name="Hsu M.H."/>
            <person name="Wu K.P."/>
            <person name="Wang L.N."/>
            <person name="Leebens-Mack J.H."/>
            <person name="Tsai I.J."/>
        </authorList>
    </citation>
    <scope>NUCLEOTIDE SEQUENCE [LARGE SCALE GENOMIC DNA]</scope>
    <source>
        <strain evidence="5">cv. Chaw 1501</strain>
        <tissue evidence="4">Young leaves</tissue>
    </source>
</reference>